<dbReference type="EMBL" id="FONG01000003">
    <property type="protein sequence ID" value="SFE48217.1"/>
    <property type="molecule type" value="Genomic_DNA"/>
</dbReference>
<feature type="chain" id="PRO_5038596470" evidence="1">
    <location>
        <begin position="23"/>
        <end position="154"/>
    </location>
</feature>
<reference evidence="2 3" key="1">
    <citation type="submission" date="2016-10" db="EMBL/GenBank/DDBJ databases">
        <authorList>
            <person name="de Groot N.N."/>
        </authorList>
    </citation>
    <scope>NUCLEOTIDE SEQUENCE [LARGE SCALE GENOMIC DNA]</scope>
    <source>
        <strain evidence="2 3">CGMCC 4.3510</strain>
    </source>
</reference>
<accession>A0A1I2AWU6</accession>
<protein>
    <submittedName>
        <fullName evidence="2">Uncharacterized protein</fullName>
    </submittedName>
</protein>
<gene>
    <name evidence="2" type="ORF">SAMN05216251_103254</name>
</gene>
<feature type="signal peptide" evidence="1">
    <location>
        <begin position="1"/>
        <end position="22"/>
    </location>
</feature>
<proteinExistence type="predicted"/>
<sequence>MTLGTLALLGGLALAHSGMLTAKHNPDLVESRTSHRPRPAPANDTTIRDDFHQRLLRTARVAKLLAHGVGAPGRPVSIQLRPGATAPRRLAYGCTGPGGVTATVTPPPLTPPLHQPSPCEDSVILYTFQADGHITLTPESSAARIVWEMFESRG</sequence>
<evidence type="ECO:0000313" key="3">
    <source>
        <dbReference type="Proteomes" id="UP000199323"/>
    </source>
</evidence>
<keyword evidence="1" id="KW-0732">Signal</keyword>
<organism evidence="2 3">
    <name type="scientific">Actinacidiphila alni</name>
    <dbReference type="NCBI Taxonomy" id="380248"/>
    <lineage>
        <taxon>Bacteria</taxon>
        <taxon>Bacillati</taxon>
        <taxon>Actinomycetota</taxon>
        <taxon>Actinomycetes</taxon>
        <taxon>Kitasatosporales</taxon>
        <taxon>Streptomycetaceae</taxon>
        <taxon>Actinacidiphila</taxon>
    </lineage>
</organism>
<evidence type="ECO:0000256" key="1">
    <source>
        <dbReference type="SAM" id="SignalP"/>
    </source>
</evidence>
<dbReference type="Proteomes" id="UP000199323">
    <property type="component" value="Unassembled WGS sequence"/>
</dbReference>
<keyword evidence="3" id="KW-1185">Reference proteome</keyword>
<evidence type="ECO:0000313" key="2">
    <source>
        <dbReference type="EMBL" id="SFE48217.1"/>
    </source>
</evidence>
<name>A0A1I2AWU6_9ACTN</name>
<dbReference type="RefSeq" id="WP_093712473.1">
    <property type="nucleotide sequence ID" value="NZ_FONG01000003.1"/>
</dbReference>
<dbReference type="AlphaFoldDB" id="A0A1I2AWU6"/>